<gene>
    <name evidence="22" type="ORF">SS1G_03737</name>
</gene>
<dbReference type="InterPro" id="IPR041588">
    <property type="entry name" value="Integrase_H2C2"/>
</dbReference>
<keyword evidence="2" id="KW-0645">Protease</keyword>
<dbReference type="GO" id="GO:0005634">
    <property type="term" value="C:nucleus"/>
    <property type="evidence" value="ECO:0007669"/>
    <property type="project" value="UniProtKB-ARBA"/>
</dbReference>
<dbReference type="Pfam" id="PF24626">
    <property type="entry name" value="SH3_Tf2-1"/>
    <property type="match status" value="1"/>
</dbReference>
<dbReference type="PROSITE" id="PS50013">
    <property type="entry name" value="CHROMO_2"/>
    <property type="match status" value="1"/>
</dbReference>
<evidence type="ECO:0000256" key="8">
    <source>
        <dbReference type="ARBA" id="ARBA00022759"/>
    </source>
</evidence>
<feature type="region of interest" description="Disordered" evidence="18">
    <location>
        <begin position="107"/>
        <end position="177"/>
    </location>
</feature>
<evidence type="ECO:0000313" key="23">
    <source>
        <dbReference type="Proteomes" id="UP000001312"/>
    </source>
</evidence>
<proteinExistence type="predicted"/>
<dbReference type="GO" id="GO:0004190">
    <property type="term" value="F:aspartic-type endopeptidase activity"/>
    <property type="evidence" value="ECO:0007669"/>
    <property type="project" value="UniProtKB-KW"/>
</dbReference>
<keyword evidence="8" id="KW-0255">Endonuclease</keyword>
<dbReference type="HOGENOM" id="CLU_000384_12_0_1"/>
<dbReference type="SUPFAM" id="SSF54160">
    <property type="entry name" value="Chromo domain-like"/>
    <property type="match status" value="1"/>
</dbReference>
<dbReference type="eggNOG" id="KOG0017">
    <property type="taxonomic scope" value="Eukaryota"/>
</dbReference>
<dbReference type="InterPro" id="IPR050951">
    <property type="entry name" value="Retrovirus_Pol_polyprotein"/>
</dbReference>
<dbReference type="Pfam" id="PF17919">
    <property type="entry name" value="RT_RNaseH_2"/>
    <property type="match status" value="1"/>
</dbReference>
<evidence type="ECO:0000256" key="17">
    <source>
        <dbReference type="ARBA" id="ARBA00023268"/>
    </source>
</evidence>
<dbReference type="InParanoid" id="A7EEJ7"/>
<dbReference type="GO" id="GO:0003723">
    <property type="term" value="F:RNA binding"/>
    <property type="evidence" value="ECO:0007669"/>
    <property type="project" value="UniProtKB-KW"/>
</dbReference>
<feature type="domain" description="Reverse transcriptase" evidence="20">
    <location>
        <begin position="911"/>
        <end position="1090"/>
    </location>
</feature>
<keyword evidence="9" id="KW-0378">Hydrolase</keyword>
<dbReference type="Gene3D" id="2.40.50.40">
    <property type="match status" value="1"/>
</dbReference>
<dbReference type="Gene3D" id="2.40.70.10">
    <property type="entry name" value="Acid Proteases"/>
    <property type="match status" value="1"/>
</dbReference>
<organism evidence="22 23">
    <name type="scientific">Sclerotinia sclerotiorum (strain ATCC 18683 / 1980 / Ss-1)</name>
    <name type="common">White mold</name>
    <name type="synonym">Whetzelinia sclerotiorum</name>
    <dbReference type="NCBI Taxonomy" id="665079"/>
    <lineage>
        <taxon>Eukaryota</taxon>
        <taxon>Fungi</taxon>
        <taxon>Dikarya</taxon>
        <taxon>Ascomycota</taxon>
        <taxon>Pezizomycotina</taxon>
        <taxon>Leotiomycetes</taxon>
        <taxon>Helotiales</taxon>
        <taxon>Sclerotiniaceae</taxon>
        <taxon>Sclerotinia</taxon>
    </lineage>
</organism>
<feature type="domain" description="Chromo" evidence="19">
    <location>
        <begin position="1785"/>
        <end position="1843"/>
    </location>
</feature>
<feature type="compositionally biased region" description="Polar residues" evidence="18">
    <location>
        <begin position="401"/>
        <end position="421"/>
    </location>
</feature>
<dbReference type="GO" id="GO:0006508">
    <property type="term" value="P:proteolysis"/>
    <property type="evidence" value="ECO:0007669"/>
    <property type="project" value="UniProtKB-KW"/>
</dbReference>
<dbReference type="InterPro" id="IPR012337">
    <property type="entry name" value="RNaseH-like_sf"/>
</dbReference>
<dbReference type="CDD" id="cd09274">
    <property type="entry name" value="RNase_HI_RT_Ty3"/>
    <property type="match status" value="1"/>
</dbReference>
<feature type="compositionally biased region" description="Polar residues" evidence="18">
    <location>
        <begin position="446"/>
        <end position="464"/>
    </location>
</feature>
<dbReference type="PROSITE" id="PS50878">
    <property type="entry name" value="RT_POL"/>
    <property type="match status" value="1"/>
</dbReference>
<dbReference type="Gene3D" id="3.30.420.10">
    <property type="entry name" value="Ribonuclease H-like superfamily/Ribonuclease H"/>
    <property type="match status" value="1"/>
</dbReference>
<dbReference type="CDD" id="cd00024">
    <property type="entry name" value="CD_CSD"/>
    <property type="match status" value="1"/>
</dbReference>
<feature type="domain" description="Integrase catalytic" evidence="21">
    <location>
        <begin position="1478"/>
        <end position="1638"/>
    </location>
</feature>
<dbReference type="InterPro" id="IPR036397">
    <property type="entry name" value="RNaseH_sf"/>
</dbReference>
<dbReference type="PROSITE" id="PS50994">
    <property type="entry name" value="INTEGRASE"/>
    <property type="match status" value="1"/>
</dbReference>
<keyword evidence="7" id="KW-0064">Aspartyl protease</keyword>
<dbReference type="Gene3D" id="3.30.70.270">
    <property type="match status" value="2"/>
</dbReference>
<dbReference type="PANTHER" id="PTHR37984">
    <property type="entry name" value="PROTEIN CBG26694"/>
    <property type="match status" value="1"/>
</dbReference>
<dbReference type="GO" id="GO:0003887">
    <property type="term" value="F:DNA-directed DNA polymerase activity"/>
    <property type="evidence" value="ECO:0007669"/>
    <property type="project" value="UniProtKB-KW"/>
</dbReference>
<dbReference type="GO" id="GO:0046872">
    <property type="term" value="F:metal ion binding"/>
    <property type="evidence" value="ECO:0007669"/>
    <property type="project" value="UniProtKB-KW"/>
</dbReference>
<evidence type="ECO:0000256" key="13">
    <source>
        <dbReference type="ARBA" id="ARBA00022918"/>
    </source>
</evidence>
<keyword evidence="10" id="KW-0460">Magnesium</keyword>
<keyword evidence="14" id="KW-0239">DNA-directed DNA polymerase</keyword>
<dbReference type="CDD" id="cd00303">
    <property type="entry name" value="retropepsin_like"/>
    <property type="match status" value="1"/>
</dbReference>
<dbReference type="GO" id="GO:0015074">
    <property type="term" value="P:DNA integration"/>
    <property type="evidence" value="ECO:0007669"/>
    <property type="project" value="UniProtKB-KW"/>
</dbReference>
<keyword evidence="12" id="KW-0229">DNA integration</keyword>
<dbReference type="PANTHER" id="PTHR37984:SF5">
    <property type="entry name" value="PROTEIN NYNRIN-LIKE"/>
    <property type="match status" value="1"/>
</dbReference>
<dbReference type="Pfam" id="PF00665">
    <property type="entry name" value="rve"/>
    <property type="match status" value="1"/>
</dbReference>
<dbReference type="SUPFAM" id="SSF56672">
    <property type="entry name" value="DNA/RNA polymerases"/>
    <property type="match status" value="1"/>
</dbReference>
<comment type="subunit">
    <text evidence="1">Component of the NuA4 histone acetyltransferase complex.</text>
</comment>
<dbReference type="InterPro" id="IPR021109">
    <property type="entry name" value="Peptidase_aspartic_dom_sf"/>
</dbReference>
<name>A7EEJ7_SCLS1</name>
<dbReference type="InterPro" id="IPR056924">
    <property type="entry name" value="SH3_Tf2-1"/>
</dbReference>
<feature type="compositionally biased region" description="Polar residues" evidence="18">
    <location>
        <begin position="8"/>
        <end position="18"/>
    </location>
</feature>
<protein>
    <submittedName>
        <fullName evidence="22">Uncharacterized protein</fullName>
    </submittedName>
</protein>
<sequence length="1901" mass="218831">MAPPKESPANSPITSRVNTRSRKGKEKVPTLTDPFARSGALPRSPPQLEEQEPPSLSDEDPNDSELPGPHPLPQYSATEASQPIPSDASMQLELRNQILELQNELRRRDEADRLRIAKGPFPPIVPPEETGPRARKHSPFHPTPASAGHDPDYPENQALPSIEKTPAPDPRRPISIPLLSKRKVDFSGGPGRETPQVQAVRQQSLLNPPASYYPERRIPNLSSKLSDGKAPNIRIRAWEKMILGHLLDYHHDFRSENARRTWVFNQTEDRAMTLLEGIYLDDDYDAYALVDHVVAILTDPAEVATANIEYNALRMSSKEHFWEFYSRFRDVATRAAITDDERLKNDLFDKTQYRLVHDNKQEFHQARTVGEYARALQNSDIAQQRLDARPNYQRAKAPTLGTRNPGTTLRSDQQQSRTSGFVRSPPASSAARGNIPPNAVLPKHGTFNTPNIQSNRQPSASRETNVVSFNEVDEVALLDAHEDYRLDLRTLLGGPHITVPIMLVRDGIAVKFDALIDSGANGYAFMDPATVKHLDLLSKAKTRKLPKPLSVKGYDGTIGKYDISFVSYFDLHIDKRIQRKTPFLILPLGSHRIILGRQWLAYHDIWLNCRRRQFRWPESTPPSVSFSRYITIPRNSLPIQKTINRYHQYDADRRDRKFGKDIAAPKINLVESFDQIDQIEQSDPIEPTPLIDPQLSQPDHNDTIALETLAPTISSKRGNTHEKSLNRDIVRMNKLLKSPETPPKPTQPYPRKPRLTYPISSWDTPSILDIAAIDAHIFNRYLLKSTEKDQLFTCTYHEVETLLDQRYEEQDRHNELATFEQALKRSSKERSTKALALLAMLEPDEPPLPDKYHEFEDVFSKQESDILPPHRSYDHSIKLEDRAEESLTYSPLYKMSIEELEVVKRYLTDNLSKGFIEPSQAPFAAPVLFVKKSNGSLRFCIDYRKLNALTRKDRYPLPLIDETLARLQGAKIYTKLDIRQAFHRIRMDPASEEYTTFRTRYGAYKCKVLPFGLTNGPATYQRYMNDILFDYLDDFCTAYLDDILIYSEDPSEHDTHVRKVLQRLRDAGLQADLKKSEFDVTKTKYLGFIISTTGIEVDPDKVAIVKEWQYPSTLKGVQSFLGFCNFYRRFIPSYGVIASPLTHLTKTNVPFSFNQECKEAFNTLRGLLTTAPILRHYDYKLESMLETDASDGVIAAVLSQKHDDHWFPVAYFSKTMLPAELNYPVHDKELTAIAKSFGHWRAELIGSPFQVKVYTDHKALEYFMTSKQLNSRQARVAELLADFNFLIMYRPGKENPLADALSRREDDIQATNHQKKEQRAQQLFRPDQLDPNILRQAKEAPILAPLERAKPFFTVIDRILEANRNSTSLTAMRREAIRASEDPNRRSPLTIENGLLLHKGRVVIPSTDNLHTYLIREVHAQPTTAHPNAEKTSLLISEHYYWKGFRDDVARYVRNCDLCRRSKVPRDKKPGLLKPLSIPQRPWEHITMDFCSFNKDKYGYDNILVVIDRLSKQAISIPCTKECSEKEFAELFIYHVYRYYGPPSSILSDRGTQFVSQFWHELSSILKIKLVHSSTDHPATDGQTEIYNQYLQRRLRPFVNYYQDNWSKLLPLMDYAQLTLPHDTLSKMTPFEVLYGYKPRIDWDWKEHNSNPTDKINVEQAHEFATRAHNAWDFARQQIQRAQDRMAKQHNKHRRTPDFRVGDTVWLDSRYYKTQRPSRKLDFPNSGPFKIVEQIGESYRLALPASMRIFDVFPPEKLRLAAEDPLPGQVNPPAPPINVTGEEEWEVEEILASKLRYKNIMYQVSWKDHPLDPTWYPADDLKYSPHKLKEFHIANPNKAGPPKALPRWIERYDAGDDNYDDETGDRPMMKSARTRFFKGGGNVTEIPAFLPPLLYKKPQVH</sequence>
<dbReference type="GO" id="GO:0003964">
    <property type="term" value="F:RNA-directed DNA polymerase activity"/>
    <property type="evidence" value="ECO:0007669"/>
    <property type="project" value="UniProtKB-KW"/>
</dbReference>
<keyword evidence="13" id="KW-0695">RNA-directed DNA polymerase</keyword>
<dbReference type="SUPFAM" id="SSF53098">
    <property type="entry name" value="Ribonuclease H-like"/>
    <property type="match status" value="1"/>
</dbReference>
<evidence type="ECO:0000256" key="15">
    <source>
        <dbReference type="ARBA" id="ARBA00023125"/>
    </source>
</evidence>
<dbReference type="KEGG" id="ssl:SS1G_03737"/>
<dbReference type="RefSeq" id="XP_001595648.1">
    <property type="nucleotide sequence ID" value="XM_001595598.1"/>
</dbReference>
<dbReference type="InterPro" id="IPR000953">
    <property type="entry name" value="Chromo/chromo_shadow_dom"/>
</dbReference>
<keyword evidence="11" id="KW-0694">RNA-binding</keyword>
<evidence type="ECO:0000256" key="18">
    <source>
        <dbReference type="SAM" id="MobiDB-lite"/>
    </source>
</evidence>
<keyword evidence="6" id="KW-0479">Metal-binding</keyword>
<dbReference type="Pfam" id="PF17921">
    <property type="entry name" value="Integrase_H2C2"/>
    <property type="match status" value="1"/>
</dbReference>
<dbReference type="InterPro" id="IPR041577">
    <property type="entry name" value="RT_RNaseH_2"/>
</dbReference>
<dbReference type="Pfam" id="PF00078">
    <property type="entry name" value="RVT_1"/>
    <property type="match status" value="1"/>
</dbReference>
<dbReference type="EMBL" id="CH476624">
    <property type="protein sequence ID" value="EDO01263.1"/>
    <property type="molecule type" value="Genomic_DNA"/>
</dbReference>
<evidence type="ECO:0000256" key="6">
    <source>
        <dbReference type="ARBA" id="ARBA00022723"/>
    </source>
</evidence>
<dbReference type="GO" id="GO:0004519">
    <property type="term" value="F:endonuclease activity"/>
    <property type="evidence" value="ECO:0007669"/>
    <property type="project" value="UniProtKB-KW"/>
</dbReference>
<keyword evidence="16" id="KW-0233">DNA recombination</keyword>
<dbReference type="CDD" id="cd01647">
    <property type="entry name" value="RT_LTR"/>
    <property type="match status" value="1"/>
</dbReference>
<dbReference type="InterPro" id="IPR000477">
    <property type="entry name" value="RT_dom"/>
</dbReference>
<evidence type="ECO:0000259" key="21">
    <source>
        <dbReference type="PROSITE" id="PS50994"/>
    </source>
</evidence>
<feature type="compositionally biased region" description="Acidic residues" evidence="18">
    <location>
        <begin position="49"/>
        <end position="63"/>
    </location>
</feature>
<keyword evidence="5" id="KW-0540">Nuclease</keyword>
<evidence type="ECO:0000256" key="3">
    <source>
        <dbReference type="ARBA" id="ARBA00022679"/>
    </source>
</evidence>
<keyword evidence="23" id="KW-1185">Reference proteome</keyword>
<evidence type="ECO:0000256" key="16">
    <source>
        <dbReference type="ARBA" id="ARBA00023172"/>
    </source>
</evidence>
<dbReference type="InterPro" id="IPR016197">
    <property type="entry name" value="Chromo-like_dom_sf"/>
</dbReference>
<keyword evidence="4" id="KW-0548">Nucleotidyltransferase</keyword>
<evidence type="ECO:0000256" key="5">
    <source>
        <dbReference type="ARBA" id="ARBA00022722"/>
    </source>
</evidence>
<evidence type="ECO:0000256" key="1">
    <source>
        <dbReference type="ARBA" id="ARBA00011353"/>
    </source>
</evidence>
<dbReference type="GO" id="GO:0006338">
    <property type="term" value="P:chromatin remodeling"/>
    <property type="evidence" value="ECO:0007669"/>
    <property type="project" value="UniProtKB-ARBA"/>
</dbReference>
<dbReference type="GO" id="GO:0006310">
    <property type="term" value="P:DNA recombination"/>
    <property type="evidence" value="ECO:0007669"/>
    <property type="project" value="UniProtKB-KW"/>
</dbReference>
<dbReference type="FunFam" id="3.30.70.270:FF:000020">
    <property type="entry name" value="Transposon Tf2-6 polyprotein-like Protein"/>
    <property type="match status" value="1"/>
</dbReference>
<evidence type="ECO:0000256" key="9">
    <source>
        <dbReference type="ARBA" id="ARBA00022801"/>
    </source>
</evidence>
<keyword evidence="17" id="KW-0511">Multifunctional enzyme</keyword>
<reference evidence="23" key="1">
    <citation type="journal article" date="2011" name="PLoS Genet.">
        <title>Genomic analysis of the necrotrophic fungal pathogens Sclerotinia sclerotiorum and Botrytis cinerea.</title>
        <authorList>
            <person name="Amselem J."/>
            <person name="Cuomo C.A."/>
            <person name="van Kan J.A."/>
            <person name="Viaud M."/>
            <person name="Benito E.P."/>
            <person name="Couloux A."/>
            <person name="Coutinho P.M."/>
            <person name="de Vries R.P."/>
            <person name="Dyer P.S."/>
            <person name="Fillinger S."/>
            <person name="Fournier E."/>
            <person name="Gout L."/>
            <person name="Hahn M."/>
            <person name="Kohn L."/>
            <person name="Lapalu N."/>
            <person name="Plummer K.M."/>
            <person name="Pradier J.M."/>
            <person name="Quevillon E."/>
            <person name="Sharon A."/>
            <person name="Simon A."/>
            <person name="ten Have A."/>
            <person name="Tudzynski B."/>
            <person name="Tudzynski P."/>
            <person name="Wincker P."/>
            <person name="Andrew M."/>
            <person name="Anthouard V."/>
            <person name="Beever R.E."/>
            <person name="Beffa R."/>
            <person name="Benoit I."/>
            <person name="Bouzid O."/>
            <person name="Brault B."/>
            <person name="Chen Z."/>
            <person name="Choquer M."/>
            <person name="Collemare J."/>
            <person name="Cotton P."/>
            <person name="Danchin E.G."/>
            <person name="Da Silva C."/>
            <person name="Gautier A."/>
            <person name="Giraud C."/>
            <person name="Giraud T."/>
            <person name="Gonzalez C."/>
            <person name="Grossetete S."/>
            <person name="Guldener U."/>
            <person name="Henrissat B."/>
            <person name="Howlett B.J."/>
            <person name="Kodira C."/>
            <person name="Kretschmer M."/>
            <person name="Lappartient A."/>
            <person name="Leroch M."/>
            <person name="Levis C."/>
            <person name="Mauceli E."/>
            <person name="Neuveglise C."/>
            <person name="Oeser B."/>
            <person name="Pearson M."/>
            <person name="Poulain J."/>
            <person name="Poussereau N."/>
            <person name="Quesneville H."/>
            <person name="Rascle C."/>
            <person name="Schumacher J."/>
            <person name="Segurens B."/>
            <person name="Sexton A."/>
            <person name="Silva E."/>
            <person name="Sirven C."/>
            <person name="Soanes D.M."/>
            <person name="Talbot N.J."/>
            <person name="Templeton M."/>
            <person name="Yandava C."/>
            <person name="Yarden O."/>
            <person name="Zeng Q."/>
            <person name="Rollins J.A."/>
            <person name="Lebrun M.H."/>
            <person name="Dickman M."/>
        </authorList>
    </citation>
    <scope>NUCLEOTIDE SEQUENCE [LARGE SCALE GENOMIC DNA]</scope>
    <source>
        <strain evidence="23">ATCC 18683 / 1980 / Ss-1</strain>
    </source>
</reference>
<dbReference type="Gene3D" id="3.10.10.10">
    <property type="entry name" value="HIV Type 1 Reverse Transcriptase, subunit A, domain 1"/>
    <property type="match status" value="1"/>
</dbReference>
<evidence type="ECO:0000256" key="11">
    <source>
        <dbReference type="ARBA" id="ARBA00022884"/>
    </source>
</evidence>
<keyword evidence="3" id="KW-0808">Transferase</keyword>
<evidence type="ECO:0000259" key="20">
    <source>
        <dbReference type="PROSITE" id="PS50878"/>
    </source>
</evidence>
<keyword evidence="15" id="KW-0238">DNA-binding</keyword>
<dbReference type="InterPro" id="IPR001584">
    <property type="entry name" value="Integrase_cat-core"/>
</dbReference>
<evidence type="ECO:0000256" key="4">
    <source>
        <dbReference type="ARBA" id="ARBA00022695"/>
    </source>
</evidence>
<dbReference type="InterPro" id="IPR043128">
    <property type="entry name" value="Rev_trsase/Diguanyl_cyclase"/>
</dbReference>
<evidence type="ECO:0000256" key="7">
    <source>
        <dbReference type="ARBA" id="ARBA00022750"/>
    </source>
</evidence>
<evidence type="ECO:0000256" key="2">
    <source>
        <dbReference type="ARBA" id="ARBA00022670"/>
    </source>
</evidence>
<evidence type="ECO:0000313" key="22">
    <source>
        <dbReference type="EMBL" id="EDO01263.1"/>
    </source>
</evidence>
<accession>A7EEJ7</accession>
<evidence type="ECO:0000256" key="10">
    <source>
        <dbReference type="ARBA" id="ARBA00022842"/>
    </source>
</evidence>
<dbReference type="FunCoup" id="A7EEJ7">
    <property type="interactions" value="24"/>
</dbReference>
<dbReference type="GO" id="GO:0003677">
    <property type="term" value="F:DNA binding"/>
    <property type="evidence" value="ECO:0007669"/>
    <property type="project" value="UniProtKB-KW"/>
</dbReference>
<feature type="region of interest" description="Disordered" evidence="18">
    <location>
        <begin position="1"/>
        <end position="91"/>
    </location>
</feature>
<evidence type="ECO:0000256" key="12">
    <source>
        <dbReference type="ARBA" id="ARBA00022908"/>
    </source>
</evidence>
<dbReference type="Gene3D" id="1.10.340.70">
    <property type="match status" value="1"/>
</dbReference>
<dbReference type="GeneID" id="5491369"/>
<feature type="region of interest" description="Disordered" evidence="18">
    <location>
        <begin position="382"/>
        <end position="464"/>
    </location>
</feature>
<feature type="compositionally biased region" description="Polar residues" evidence="18">
    <location>
        <begin position="75"/>
        <end position="84"/>
    </location>
</feature>
<evidence type="ECO:0000256" key="14">
    <source>
        <dbReference type="ARBA" id="ARBA00022932"/>
    </source>
</evidence>
<dbReference type="InterPro" id="IPR043502">
    <property type="entry name" value="DNA/RNA_pol_sf"/>
</dbReference>
<evidence type="ECO:0000259" key="19">
    <source>
        <dbReference type="PROSITE" id="PS50013"/>
    </source>
</evidence>
<dbReference type="Proteomes" id="UP000001312">
    <property type="component" value="Unassembled WGS sequence"/>
</dbReference>
<dbReference type="SMART" id="SM00298">
    <property type="entry name" value="CHROMO"/>
    <property type="match status" value="1"/>
</dbReference>